<dbReference type="RefSeq" id="WP_344317085.1">
    <property type="nucleotide sequence ID" value="NZ_BAAAHM010000017.1"/>
</dbReference>
<name>A0A5M3XDA6_9ACTN</name>
<evidence type="ECO:0000313" key="1">
    <source>
        <dbReference type="EMBL" id="GES18179.1"/>
    </source>
</evidence>
<dbReference type="Proteomes" id="UP000377595">
    <property type="component" value="Unassembled WGS sequence"/>
</dbReference>
<dbReference type="InterPro" id="IPR021508">
    <property type="entry name" value="Gp17-like"/>
</dbReference>
<dbReference type="AlphaFoldDB" id="A0A5M3XDA6"/>
<accession>A0A5M3XDA6</accession>
<dbReference type="EMBL" id="BLAF01000006">
    <property type="protein sequence ID" value="GES18179.1"/>
    <property type="molecule type" value="Genomic_DNA"/>
</dbReference>
<dbReference type="InterPro" id="IPR053745">
    <property type="entry name" value="Viral_Tail_Comp_sf"/>
</dbReference>
<proteinExistence type="predicted"/>
<comment type="caution">
    <text evidence="1">The sequence shown here is derived from an EMBL/GenBank/DDBJ whole genome shotgun (WGS) entry which is preliminary data.</text>
</comment>
<reference evidence="1 2" key="1">
    <citation type="submission" date="2019-10" db="EMBL/GenBank/DDBJ databases">
        <title>Whole genome shotgun sequence of Acrocarpospora pleiomorpha NBRC 16267.</title>
        <authorList>
            <person name="Ichikawa N."/>
            <person name="Kimura A."/>
            <person name="Kitahashi Y."/>
            <person name="Komaki H."/>
            <person name="Oguchi A."/>
        </authorList>
    </citation>
    <scope>NUCLEOTIDE SEQUENCE [LARGE SCALE GENOMIC DNA]</scope>
    <source>
        <strain evidence="1 2">NBRC 16267</strain>
    </source>
</reference>
<evidence type="ECO:0000313" key="2">
    <source>
        <dbReference type="Proteomes" id="UP000377595"/>
    </source>
</evidence>
<dbReference type="Gene3D" id="3.30.2000.30">
    <property type="match status" value="1"/>
</dbReference>
<gene>
    <name evidence="1" type="ORF">Aple_010740</name>
</gene>
<organism evidence="1 2">
    <name type="scientific">Acrocarpospora pleiomorpha</name>
    <dbReference type="NCBI Taxonomy" id="90975"/>
    <lineage>
        <taxon>Bacteria</taxon>
        <taxon>Bacillati</taxon>
        <taxon>Actinomycetota</taxon>
        <taxon>Actinomycetes</taxon>
        <taxon>Streptosporangiales</taxon>
        <taxon>Streptosporangiaceae</taxon>
        <taxon>Acrocarpospora</taxon>
    </lineage>
</organism>
<dbReference type="Pfam" id="PF11367">
    <property type="entry name" value="Tail_completion_gp17"/>
    <property type="match status" value="1"/>
</dbReference>
<evidence type="ECO:0008006" key="3">
    <source>
        <dbReference type="Google" id="ProtNLM"/>
    </source>
</evidence>
<keyword evidence="2" id="KW-1185">Reference proteome</keyword>
<sequence>MSALWPVQQAIHAKVHPAAQAATSGPLAEVSGLWDEPPEGSTVPYLTFGEITETPMDDHTSRGYEVIVIINAWSDYTGNRQASLIIAEVVALLHRQPLDIDGWDLISIAHKADGVRKTSGNQSPNRRQAQARFRVWVTQPRQN</sequence>
<protein>
    <recommendedName>
        <fullName evidence="3">DUF3168 domain-containing protein</fullName>
    </recommendedName>
</protein>